<evidence type="ECO:0000256" key="2">
    <source>
        <dbReference type="SAM" id="MobiDB-lite"/>
    </source>
</evidence>
<proteinExistence type="predicted"/>
<gene>
    <name evidence="4" type="ORF">QTP70_030246</name>
</gene>
<evidence type="ECO:0000256" key="1">
    <source>
        <dbReference type="ARBA" id="ARBA00004123"/>
    </source>
</evidence>
<feature type="domain" description="Chromo" evidence="3">
    <location>
        <begin position="74"/>
        <end position="132"/>
    </location>
</feature>
<dbReference type="GO" id="GO:0005634">
    <property type="term" value="C:nucleus"/>
    <property type="evidence" value="ECO:0007669"/>
    <property type="project" value="UniProtKB-SubCell"/>
</dbReference>
<comment type="caution">
    <text evidence="4">The sequence shown here is derived from an EMBL/GenBank/DDBJ whole genome shotgun (WGS) entry which is preliminary data.</text>
</comment>
<feature type="region of interest" description="Disordered" evidence="2">
    <location>
        <begin position="1"/>
        <end position="69"/>
    </location>
</feature>
<feature type="compositionally biased region" description="Basic residues" evidence="2">
    <location>
        <begin position="132"/>
        <end position="141"/>
    </location>
</feature>
<dbReference type="CDD" id="cd00024">
    <property type="entry name" value="CD_CSD"/>
    <property type="match status" value="1"/>
</dbReference>
<protein>
    <recommendedName>
        <fullName evidence="3">Chromo domain-containing protein</fullName>
    </recommendedName>
</protein>
<dbReference type="AlphaFoldDB" id="A0AAE0UJJ9"/>
<dbReference type="SUPFAM" id="SSF54160">
    <property type="entry name" value="Chromo domain-like"/>
    <property type="match status" value="1"/>
</dbReference>
<dbReference type="Gene3D" id="2.40.50.40">
    <property type="match status" value="1"/>
</dbReference>
<keyword evidence="5" id="KW-1185">Reference proteome</keyword>
<name>A0AAE0UJJ9_9TELE</name>
<evidence type="ECO:0000259" key="3">
    <source>
        <dbReference type="PROSITE" id="PS50013"/>
    </source>
</evidence>
<dbReference type="SMART" id="SM00298">
    <property type="entry name" value="CHROMO"/>
    <property type="match status" value="1"/>
</dbReference>
<dbReference type="Proteomes" id="UP001274896">
    <property type="component" value="Unassembled WGS sequence"/>
</dbReference>
<comment type="subcellular location">
    <subcellularLocation>
        <location evidence="1">Nucleus</location>
    </subcellularLocation>
</comment>
<dbReference type="PROSITE" id="PS50013">
    <property type="entry name" value="CHROMO_2"/>
    <property type="match status" value="1"/>
</dbReference>
<dbReference type="EMBL" id="JAUCMX010000028">
    <property type="protein sequence ID" value="KAK3508470.1"/>
    <property type="molecule type" value="Genomic_DNA"/>
</dbReference>
<reference evidence="4" key="1">
    <citation type="submission" date="2023-06" db="EMBL/GenBank/DDBJ databases">
        <title>Male Hemibagrus guttatus genome.</title>
        <authorList>
            <person name="Bian C."/>
        </authorList>
    </citation>
    <scope>NUCLEOTIDE SEQUENCE</scope>
    <source>
        <strain evidence="4">Male_cb2023</strain>
        <tissue evidence="4">Muscle</tissue>
    </source>
</reference>
<sequence>MGNHRTSQQWTTGSGRARGSGARRTYISNGPYRDVGRQRTFGDPKPQSTSQGRRAWRSRGPPPLPLLVDDGPAYLVKEILDSRRCGGHLEYLVDWEGYGPEERSWVPRDDILDPGLLEDFHASHPDQPAPRGRGRPPRCRGPRSSGADREGG</sequence>
<feature type="region of interest" description="Disordered" evidence="2">
    <location>
        <begin position="103"/>
        <end position="152"/>
    </location>
</feature>
<evidence type="ECO:0000313" key="5">
    <source>
        <dbReference type="Proteomes" id="UP001274896"/>
    </source>
</evidence>
<accession>A0AAE0UJJ9</accession>
<dbReference type="InterPro" id="IPR000953">
    <property type="entry name" value="Chromo/chromo_shadow_dom"/>
</dbReference>
<feature type="compositionally biased region" description="Low complexity" evidence="2">
    <location>
        <begin position="11"/>
        <end position="25"/>
    </location>
</feature>
<organism evidence="4 5">
    <name type="scientific">Hemibagrus guttatus</name>
    <dbReference type="NCBI Taxonomy" id="175788"/>
    <lineage>
        <taxon>Eukaryota</taxon>
        <taxon>Metazoa</taxon>
        <taxon>Chordata</taxon>
        <taxon>Craniata</taxon>
        <taxon>Vertebrata</taxon>
        <taxon>Euteleostomi</taxon>
        <taxon>Actinopterygii</taxon>
        <taxon>Neopterygii</taxon>
        <taxon>Teleostei</taxon>
        <taxon>Ostariophysi</taxon>
        <taxon>Siluriformes</taxon>
        <taxon>Bagridae</taxon>
        <taxon>Hemibagrus</taxon>
    </lineage>
</organism>
<dbReference type="Pfam" id="PF00385">
    <property type="entry name" value="Chromo"/>
    <property type="match status" value="1"/>
</dbReference>
<evidence type="ECO:0000313" key="4">
    <source>
        <dbReference type="EMBL" id="KAK3508470.1"/>
    </source>
</evidence>
<dbReference type="InterPro" id="IPR023780">
    <property type="entry name" value="Chromo_domain"/>
</dbReference>
<feature type="non-terminal residue" evidence="4">
    <location>
        <position position="1"/>
    </location>
</feature>
<feature type="compositionally biased region" description="Polar residues" evidence="2">
    <location>
        <begin position="1"/>
        <end position="10"/>
    </location>
</feature>
<dbReference type="InterPro" id="IPR016197">
    <property type="entry name" value="Chromo-like_dom_sf"/>
</dbReference>